<dbReference type="RefSeq" id="WP_380642919.1">
    <property type="nucleotide sequence ID" value="NZ_JBHSQO010000067.1"/>
</dbReference>
<protein>
    <submittedName>
        <fullName evidence="3">Thiopeptide-type bacteriocin biosynthesis protein</fullName>
    </submittedName>
</protein>
<comment type="caution">
    <text evidence="3">The sequence shown here is derived from an EMBL/GenBank/DDBJ whole genome shotgun (WGS) entry which is preliminary data.</text>
</comment>
<gene>
    <name evidence="3" type="ORF">ACFP3R_35265</name>
</gene>
<dbReference type="InterPro" id="IPR023809">
    <property type="entry name" value="Thiopep_bacteriocin_synth_dom"/>
</dbReference>
<feature type="domain" description="Thiopeptide-type bacteriocin biosynthesis" evidence="2">
    <location>
        <begin position="6"/>
        <end position="268"/>
    </location>
</feature>
<dbReference type="PANTHER" id="PTHR43745">
    <property type="entry name" value="NITROREDUCTASE MJ1384-RELATED"/>
    <property type="match status" value="1"/>
</dbReference>
<evidence type="ECO:0000259" key="1">
    <source>
        <dbReference type="Pfam" id="PF00881"/>
    </source>
</evidence>
<evidence type="ECO:0000313" key="3">
    <source>
        <dbReference type="EMBL" id="MFC6094555.1"/>
    </source>
</evidence>
<dbReference type="InterPro" id="IPR000415">
    <property type="entry name" value="Nitroreductase-like"/>
</dbReference>
<accession>A0ABW1PFZ8</accession>
<evidence type="ECO:0000313" key="4">
    <source>
        <dbReference type="Proteomes" id="UP001596220"/>
    </source>
</evidence>
<dbReference type="SUPFAM" id="SSF55469">
    <property type="entry name" value="FMN-dependent nitroreductase-like"/>
    <property type="match status" value="1"/>
</dbReference>
<dbReference type="NCBIfam" id="TIGR03891">
    <property type="entry name" value="thiopep_ocin"/>
    <property type="match status" value="1"/>
</dbReference>
<dbReference type="Proteomes" id="UP001596220">
    <property type="component" value="Unassembled WGS sequence"/>
</dbReference>
<dbReference type="EMBL" id="JBHSQO010000067">
    <property type="protein sequence ID" value="MFC6094555.1"/>
    <property type="molecule type" value="Genomic_DNA"/>
</dbReference>
<sequence length="535" mass="57358">MTWTGLHVRLSWAVEHVDAFIADVLAPAMAEHRAAGRVTDWFYVRYWRTGPHLRLRLRDARVDLTGQLRELVARADHPRLDLDPAAFYAAAGAAEGEWLPHGDVRGAPYEPEVERYGGPAALPVAEEVFCRSTDVAVAVLRSTRAPGAKFTAAVELVMATTTALGLDRLGAAAWLRSLATGWRQAREPVAPPGLGSHVAARTLHDARAALLAARWDRLGTHATGAVAYWAEQVRADLPRYAWASQLHMLFNRLGLNPEEERTACRLVAMTAEAPDGPTPFHEDGATAPDRRYLAAARFHPGVPDQGPREVGYAPPPRPPWWPEVALPDAAPVPGSLVDALLTRRTARGPEPTGPLDAGQLATLLWTAQGALADGRRPYPSAGARHSARLRVVALRVSGLEPGVYDVDEARRVLVRVAPAPPTGDLGATSMWFGHGDGRVDPATTPAVLGLYARIGALRAAYGLRALRLAFTEAGHLTQNLALVAASSGLSLGLFGGFHDDLAHDVLCLDGVDDVLVYLMPLSANRPGNAAHRPIG</sequence>
<dbReference type="Pfam" id="PF14028">
    <property type="entry name" value="Lant_dehydr_C"/>
    <property type="match status" value="1"/>
</dbReference>
<dbReference type="CDD" id="cd02142">
    <property type="entry name" value="McbC_SagB-like_oxidoreductase"/>
    <property type="match status" value="1"/>
</dbReference>
<reference evidence="4" key="1">
    <citation type="journal article" date="2019" name="Int. J. Syst. Evol. Microbiol.">
        <title>The Global Catalogue of Microorganisms (GCM) 10K type strain sequencing project: providing services to taxonomists for standard genome sequencing and annotation.</title>
        <authorList>
            <consortium name="The Broad Institute Genomics Platform"/>
            <consortium name="The Broad Institute Genome Sequencing Center for Infectious Disease"/>
            <person name="Wu L."/>
            <person name="Ma J."/>
        </authorList>
    </citation>
    <scope>NUCLEOTIDE SEQUENCE [LARGE SCALE GENOMIC DNA]</scope>
    <source>
        <strain evidence="4">CGMCC 4.7246</strain>
    </source>
</reference>
<dbReference type="PANTHER" id="PTHR43745:SF2">
    <property type="entry name" value="NITROREDUCTASE MJ1384-RELATED"/>
    <property type="match status" value="1"/>
</dbReference>
<name>A0ABW1PFZ8_9PSEU</name>
<dbReference type="Pfam" id="PF00881">
    <property type="entry name" value="Nitroreductase"/>
    <property type="match status" value="1"/>
</dbReference>
<dbReference type="Gene3D" id="3.40.109.10">
    <property type="entry name" value="NADH Oxidase"/>
    <property type="match status" value="1"/>
</dbReference>
<feature type="domain" description="Nitroreductase" evidence="1">
    <location>
        <begin position="342"/>
        <end position="520"/>
    </location>
</feature>
<dbReference type="InterPro" id="IPR029479">
    <property type="entry name" value="Nitroreductase"/>
</dbReference>
<dbReference type="InterPro" id="IPR052544">
    <property type="entry name" value="Bacteriocin_Proc_Enz"/>
</dbReference>
<organism evidence="3 4">
    <name type="scientific">Saccharothrix lopnurensis</name>
    <dbReference type="NCBI Taxonomy" id="1670621"/>
    <lineage>
        <taxon>Bacteria</taxon>
        <taxon>Bacillati</taxon>
        <taxon>Actinomycetota</taxon>
        <taxon>Actinomycetes</taxon>
        <taxon>Pseudonocardiales</taxon>
        <taxon>Pseudonocardiaceae</taxon>
        <taxon>Saccharothrix</taxon>
    </lineage>
</organism>
<keyword evidence="4" id="KW-1185">Reference proteome</keyword>
<evidence type="ECO:0000259" key="2">
    <source>
        <dbReference type="Pfam" id="PF14028"/>
    </source>
</evidence>
<proteinExistence type="predicted"/>